<name>A0ABQ4FEW7_9ACTN</name>
<dbReference type="RefSeq" id="WP_204286376.1">
    <property type="nucleotide sequence ID" value="NZ_BAABEJ010000013.1"/>
</dbReference>
<dbReference type="EMBL" id="BOOB01000024">
    <property type="protein sequence ID" value="GIH33361.1"/>
    <property type="molecule type" value="Genomic_DNA"/>
</dbReference>
<proteinExistence type="predicted"/>
<organism evidence="1 2">
    <name type="scientific">Microbispora amethystogenes</name>
    <dbReference type="NCBI Taxonomy" id="1427754"/>
    <lineage>
        <taxon>Bacteria</taxon>
        <taxon>Bacillati</taxon>
        <taxon>Actinomycetota</taxon>
        <taxon>Actinomycetes</taxon>
        <taxon>Streptosporangiales</taxon>
        <taxon>Streptosporangiaceae</taxon>
        <taxon>Microbispora</taxon>
    </lineage>
</organism>
<keyword evidence="2" id="KW-1185">Reference proteome</keyword>
<reference evidence="1 2" key="1">
    <citation type="submission" date="2021-01" db="EMBL/GenBank/DDBJ databases">
        <title>Whole genome shotgun sequence of Microbispora amethystogenes NBRC 101907.</title>
        <authorList>
            <person name="Komaki H."/>
            <person name="Tamura T."/>
        </authorList>
    </citation>
    <scope>NUCLEOTIDE SEQUENCE [LARGE SCALE GENOMIC DNA]</scope>
    <source>
        <strain evidence="1 2">NBRC 101907</strain>
    </source>
</reference>
<evidence type="ECO:0000313" key="2">
    <source>
        <dbReference type="Proteomes" id="UP000651728"/>
    </source>
</evidence>
<sequence>MSAPSGEHGFLHELQIEVEAEVVEVEWSRPAEAAALPVADWQFDPTDAEREEIALRGLLDAVEVLENGPHPGDPGDGRR</sequence>
<gene>
    <name evidence="1" type="ORF">Mam01_35250</name>
</gene>
<comment type="caution">
    <text evidence="1">The sequence shown here is derived from an EMBL/GenBank/DDBJ whole genome shotgun (WGS) entry which is preliminary data.</text>
</comment>
<accession>A0ABQ4FEW7</accession>
<evidence type="ECO:0000313" key="1">
    <source>
        <dbReference type="EMBL" id="GIH33361.1"/>
    </source>
</evidence>
<dbReference type="Proteomes" id="UP000651728">
    <property type="component" value="Unassembled WGS sequence"/>
</dbReference>
<protein>
    <submittedName>
        <fullName evidence="1">Uncharacterized protein</fullName>
    </submittedName>
</protein>